<keyword evidence="7 13" id="KW-0479">Metal-binding</keyword>
<dbReference type="PROSITE" id="PS00080">
    <property type="entry name" value="MULTICOPPER_OXIDASE2"/>
    <property type="match status" value="1"/>
</dbReference>
<dbReference type="InterPro" id="IPR034285">
    <property type="entry name" value="CuRO_2_LCC"/>
</dbReference>
<dbReference type="InterPro" id="IPR011707">
    <property type="entry name" value="Cu-oxidase-like_N"/>
</dbReference>
<keyword evidence="10 13" id="KW-0186">Copper</keyword>
<keyword evidence="9 13" id="KW-0560">Oxidoreductase</keyword>
<keyword evidence="8 13" id="KW-0677">Repeat</keyword>
<evidence type="ECO:0000256" key="10">
    <source>
        <dbReference type="ARBA" id="ARBA00023008"/>
    </source>
</evidence>
<keyword evidence="11" id="KW-0325">Glycoprotein</keyword>
<comment type="similarity">
    <text evidence="3 13">Belongs to the multicopper oxidase family.</text>
</comment>
<dbReference type="AlphaFoldDB" id="A0A6N2LSC7"/>
<dbReference type="SUPFAM" id="SSF49503">
    <property type="entry name" value="Cupredoxins"/>
    <property type="match status" value="4"/>
</dbReference>
<dbReference type="PANTHER" id="PTHR11709:SF410">
    <property type="entry name" value="LACCASE"/>
    <property type="match status" value="1"/>
</dbReference>
<organism evidence="17">
    <name type="scientific">Salix viminalis</name>
    <name type="common">Common osier</name>
    <name type="synonym">Basket willow</name>
    <dbReference type="NCBI Taxonomy" id="40686"/>
    <lineage>
        <taxon>Eukaryota</taxon>
        <taxon>Viridiplantae</taxon>
        <taxon>Streptophyta</taxon>
        <taxon>Embryophyta</taxon>
        <taxon>Tracheophyta</taxon>
        <taxon>Spermatophyta</taxon>
        <taxon>Magnoliopsida</taxon>
        <taxon>eudicotyledons</taxon>
        <taxon>Gunneridae</taxon>
        <taxon>Pentapetalae</taxon>
        <taxon>rosids</taxon>
        <taxon>fabids</taxon>
        <taxon>Malpighiales</taxon>
        <taxon>Salicaceae</taxon>
        <taxon>Saliceae</taxon>
        <taxon>Salix</taxon>
    </lineage>
</organism>
<evidence type="ECO:0000256" key="6">
    <source>
        <dbReference type="ARBA" id="ARBA00022525"/>
    </source>
</evidence>
<name>A0A6N2LSC7_SALVM</name>
<protein>
    <recommendedName>
        <fullName evidence="4 13">Laccase</fullName>
        <ecNumber evidence="4 13">1.10.3.2</ecNumber>
    </recommendedName>
    <alternativeName>
        <fullName evidence="13">Benzenediol:oxygen oxidoreductase</fullName>
    </alternativeName>
    <alternativeName>
        <fullName evidence="13">Diphenol oxidase</fullName>
    </alternativeName>
    <alternativeName>
        <fullName evidence="13">Urishiol oxidase</fullName>
    </alternativeName>
</protein>
<dbReference type="PANTHER" id="PTHR11709">
    <property type="entry name" value="MULTI-COPPER OXIDASE"/>
    <property type="match status" value="1"/>
</dbReference>
<dbReference type="InterPro" id="IPR002355">
    <property type="entry name" value="Cu_oxidase_Cu_BS"/>
</dbReference>
<evidence type="ECO:0000259" key="16">
    <source>
        <dbReference type="Pfam" id="PF07732"/>
    </source>
</evidence>
<feature type="domain" description="Plastocyanin-like" evidence="14">
    <location>
        <begin position="294"/>
        <end position="444"/>
    </location>
</feature>
<evidence type="ECO:0000256" key="5">
    <source>
        <dbReference type="ARBA" id="ARBA00022523"/>
    </source>
</evidence>
<feature type="domain" description="Plastocyanin-like" evidence="15">
    <location>
        <begin position="546"/>
        <end position="679"/>
    </location>
</feature>
<evidence type="ECO:0000256" key="4">
    <source>
        <dbReference type="ARBA" id="ARBA00012297"/>
    </source>
</evidence>
<evidence type="ECO:0000256" key="3">
    <source>
        <dbReference type="ARBA" id="ARBA00010609"/>
    </source>
</evidence>
<gene>
    <name evidence="17" type="ORF">SVIM_LOCUS270944</name>
</gene>
<comment type="cofactor">
    <cofactor evidence="13">
        <name>Cu cation</name>
        <dbReference type="ChEBI" id="CHEBI:23378"/>
    </cofactor>
    <text evidence="13">Binds 4 Cu cations per monomer.</text>
</comment>
<dbReference type="EMBL" id="CAADRP010001597">
    <property type="protein sequence ID" value="VFU44263.1"/>
    <property type="molecule type" value="Genomic_DNA"/>
</dbReference>
<dbReference type="InterPro" id="IPR034288">
    <property type="entry name" value="CuRO_1_LCC"/>
</dbReference>
<dbReference type="CDD" id="cd13849">
    <property type="entry name" value="CuRO_1_LCC_plant"/>
    <property type="match status" value="1"/>
</dbReference>
<evidence type="ECO:0000313" key="17">
    <source>
        <dbReference type="EMBL" id="VFU44263.1"/>
    </source>
</evidence>
<keyword evidence="6 13" id="KW-0964">Secreted</keyword>
<sequence length="735" mass="81455">MNNVSFEAKPIDILQAYYRSIDGVFDRDFPSEPPNYYNFTANINIDVTTATGTKVTMLNYGESVEIVFQGTDLLAEMNHPMHLHGFSFYLVGTGKGNFNNVTDPKSYNLIDPPEINTVALPKSGGLVHPLSSGEALELGHGHGSHCEERQNKGYKYAPSSGVPAVLLLILCSRLQQAQFTRLCETKTMLTVNGSFPGPTIHARRGDTIYVNVHNEGEHGVKQPRNPWSDGPENITQCPIQPGKNFTYEIILSNEEGTLWWHAHSDWSRATVHGALVISPARGTTYPFPAPDAEQTIILGSWFKGDLKEIIDDALAAGIGPEISNSLTINGQPGDLYPCSAENTYRYQVNYGKTYLLRVINAVMNEEQFFGIAGHSLTVVGQDAAYIKPITTNYIMITPGQTMDILVSANRTPSDYYMASRTFADGNGPPFDNTTTTAILHYNGNYTTPSAIPLPRLPRFNDTAAAANYTGRIRSLASKKHPINVPQSINRRLYIAIALNFLPCTAATCANSTRLAASMNNVSFEAKPIDILQAYYRSINGVFDRDFPSEPPKYYNFTGNMTSIDVTSAQGTKVTMLNYGESVEIVFQGTNLLAEMNHPIHLHGFSFYLVGTGKGNFNNVTDPKSYNLIDPPEINTVALPKSGWAAIRFVADNPGVWFIHCHLERHSSWGMDTVLIVRNGKTRATSMRRPPAVDLNKSFRRNISCVTVMSDLRNTASIRYRQRGREFDNIFLREQC</sequence>
<dbReference type="NCBIfam" id="TIGR03389">
    <property type="entry name" value="laccase"/>
    <property type="match status" value="1"/>
</dbReference>
<evidence type="ECO:0000256" key="9">
    <source>
        <dbReference type="ARBA" id="ARBA00023002"/>
    </source>
</evidence>
<dbReference type="InterPro" id="IPR017761">
    <property type="entry name" value="Laccase"/>
</dbReference>
<evidence type="ECO:0000256" key="1">
    <source>
        <dbReference type="ARBA" id="ARBA00000349"/>
    </source>
</evidence>
<dbReference type="InterPro" id="IPR001117">
    <property type="entry name" value="Cu-oxidase_2nd"/>
</dbReference>
<dbReference type="GO" id="GO:0046274">
    <property type="term" value="P:lignin catabolic process"/>
    <property type="evidence" value="ECO:0007669"/>
    <property type="project" value="UniProtKB-KW"/>
</dbReference>
<evidence type="ECO:0000256" key="11">
    <source>
        <dbReference type="ARBA" id="ARBA00023180"/>
    </source>
</evidence>
<dbReference type="GO" id="GO:0052716">
    <property type="term" value="F:hydroquinone:oxygen oxidoreductase activity"/>
    <property type="evidence" value="ECO:0007669"/>
    <property type="project" value="UniProtKB-EC"/>
</dbReference>
<comment type="subcellular location">
    <subcellularLocation>
        <location evidence="2 13">Secreted</location>
        <location evidence="2 13">Extracellular space</location>
        <location evidence="2 13">Apoplast</location>
    </subcellularLocation>
</comment>
<evidence type="ECO:0000256" key="13">
    <source>
        <dbReference type="RuleBase" id="RU361119"/>
    </source>
</evidence>
<keyword evidence="12 13" id="KW-0439">Lignin degradation</keyword>
<dbReference type="Pfam" id="PF07732">
    <property type="entry name" value="Cu-oxidase_3"/>
    <property type="match status" value="1"/>
</dbReference>
<dbReference type="InterPro" id="IPR034289">
    <property type="entry name" value="CuRO_3_LCC"/>
</dbReference>
<feature type="domain" description="Plastocyanin-like" evidence="16">
    <location>
        <begin position="175"/>
        <end position="280"/>
    </location>
</feature>
<dbReference type="GO" id="GO:0048046">
    <property type="term" value="C:apoplast"/>
    <property type="evidence" value="ECO:0007669"/>
    <property type="project" value="UniProtKB-SubCell"/>
</dbReference>
<evidence type="ECO:0000256" key="7">
    <source>
        <dbReference type="ARBA" id="ARBA00022723"/>
    </source>
</evidence>
<keyword evidence="5 13" id="KW-0052">Apoplast</keyword>
<comment type="catalytic activity">
    <reaction evidence="1 13">
        <text>4 hydroquinone + O2 = 4 benzosemiquinone + 2 H2O</text>
        <dbReference type="Rhea" id="RHEA:11276"/>
        <dbReference type="ChEBI" id="CHEBI:15377"/>
        <dbReference type="ChEBI" id="CHEBI:15379"/>
        <dbReference type="ChEBI" id="CHEBI:17594"/>
        <dbReference type="ChEBI" id="CHEBI:17977"/>
        <dbReference type="EC" id="1.10.3.2"/>
    </reaction>
</comment>
<dbReference type="InterPro" id="IPR008972">
    <property type="entry name" value="Cupredoxin"/>
</dbReference>
<evidence type="ECO:0000259" key="14">
    <source>
        <dbReference type="Pfam" id="PF00394"/>
    </source>
</evidence>
<feature type="domain" description="Plastocyanin-like" evidence="15">
    <location>
        <begin position="29"/>
        <end position="125"/>
    </location>
</feature>
<comment type="function">
    <text evidence="13">Lignin degradation and detoxification of lignin-derived products.</text>
</comment>
<dbReference type="CDD" id="cd13897">
    <property type="entry name" value="CuRO_3_LCC_plant"/>
    <property type="match status" value="1"/>
</dbReference>
<dbReference type="EC" id="1.10.3.2" evidence="4 13"/>
<proteinExistence type="inferred from homology"/>
<evidence type="ECO:0000259" key="15">
    <source>
        <dbReference type="Pfam" id="PF07731"/>
    </source>
</evidence>
<dbReference type="Gene3D" id="2.60.40.420">
    <property type="entry name" value="Cupredoxins - blue copper proteins"/>
    <property type="match status" value="4"/>
</dbReference>
<accession>A0A6N2LSC7</accession>
<dbReference type="CDD" id="cd13875">
    <property type="entry name" value="CuRO_2_LCC_plant"/>
    <property type="match status" value="1"/>
</dbReference>
<evidence type="ECO:0000256" key="12">
    <source>
        <dbReference type="ARBA" id="ARBA00023185"/>
    </source>
</evidence>
<evidence type="ECO:0000256" key="2">
    <source>
        <dbReference type="ARBA" id="ARBA00004271"/>
    </source>
</evidence>
<dbReference type="InterPro" id="IPR045087">
    <property type="entry name" value="Cu-oxidase_fam"/>
</dbReference>
<dbReference type="GO" id="GO:0005507">
    <property type="term" value="F:copper ion binding"/>
    <property type="evidence" value="ECO:0007669"/>
    <property type="project" value="InterPro"/>
</dbReference>
<dbReference type="Pfam" id="PF07731">
    <property type="entry name" value="Cu-oxidase_2"/>
    <property type="match status" value="2"/>
</dbReference>
<dbReference type="InterPro" id="IPR011706">
    <property type="entry name" value="Cu-oxidase_C"/>
</dbReference>
<dbReference type="Pfam" id="PF00394">
    <property type="entry name" value="Cu-oxidase"/>
    <property type="match status" value="1"/>
</dbReference>
<evidence type="ECO:0000256" key="8">
    <source>
        <dbReference type="ARBA" id="ARBA00022737"/>
    </source>
</evidence>
<reference evidence="17" key="1">
    <citation type="submission" date="2019-03" db="EMBL/GenBank/DDBJ databases">
        <authorList>
            <person name="Mank J."/>
            <person name="Almeida P."/>
        </authorList>
    </citation>
    <scope>NUCLEOTIDE SEQUENCE</scope>
    <source>
        <strain evidence="17">78183</strain>
    </source>
</reference>